<dbReference type="RefSeq" id="WP_111537717.1">
    <property type="nucleotide sequence ID" value="NZ_QKZL01000010.1"/>
</dbReference>
<proteinExistence type="predicted"/>
<dbReference type="PANTHER" id="PTHR42709:SF2">
    <property type="entry name" value="INNER MEMBRANE PROTEIN YOHD"/>
    <property type="match status" value="1"/>
</dbReference>
<dbReference type="Proteomes" id="UP000248916">
    <property type="component" value="Unassembled WGS sequence"/>
</dbReference>
<name>A0A2W7N5F0_9RHOB</name>
<feature type="transmembrane region" description="Helical" evidence="1">
    <location>
        <begin position="12"/>
        <end position="32"/>
    </location>
</feature>
<dbReference type="Pfam" id="PF09335">
    <property type="entry name" value="VTT_dom"/>
    <property type="match status" value="1"/>
</dbReference>
<dbReference type="InterPro" id="IPR051311">
    <property type="entry name" value="DedA_domain"/>
</dbReference>
<gene>
    <name evidence="3" type="ORF">LX81_02593</name>
</gene>
<feature type="transmembrane region" description="Helical" evidence="1">
    <location>
        <begin position="162"/>
        <end position="180"/>
    </location>
</feature>
<keyword evidence="4" id="KW-1185">Reference proteome</keyword>
<feature type="transmembrane region" description="Helical" evidence="1">
    <location>
        <begin position="38"/>
        <end position="55"/>
    </location>
</feature>
<dbReference type="GO" id="GO:0005886">
    <property type="term" value="C:plasma membrane"/>
    <property type="evidence" value="ECO:0007669"/>
    <property type="project" value="TreeGrafter"/>
</dbReference>
<dbReference type="OrthoDB" id="948134at2"/>
<evidence type="ECO:0000259" key="2">
    <source>
        <dbReference type="Pfam" id="PF09335"/>
    </source>
</evidence>
<dbReference type="EMBL" id="QKZL01000010">
    <property type="protein sequence ID" value="PZX15290.1"/>
    <property type="molecule type" value="Genomic_DNA"/>
</dbReference>
<dbReference type="PANTHER" id="PTHR42709">
    <property type="entry name" value="ALKALINE PHOSPHATASE LIKE PROTEIN"/>
    <property type="match status" value="1"/>
</dbReference>
<keyword evidence="1" id="KW-0472">Membrane</keyword>
<organism evidence="3 4">
    <name type="scientific">Palleronia aestuarii</name>
    <dbReference type="NCBI Taxonomy" id="568105"/>
    <lineage>
        <taxon>Bacteria</taxon>
        <taxon>Pseudomonadati</taxon>
        <taxon>Pseudomonadota</taxon>
        <taxon>Alphaproteobacteria</taxon>
        <taxon>Rhodobacterales</taxon>
        <taxon>Roseobacteraceae</taxon>
        <taxon>Palleronia</taxon>
    </lineage>
</organism>
<feature type="transmembrane region" description="Helical" evidence="1">
    <location>
        <begin position="123"/>
        <end position="146"/>
    </location>
</feature>
<feature type="domain" description="VTT" evidence="2">
    <location>
        <begin position="23"/>
        <end position="143"/>
    </location>
</feature>
<keyword evidence="1" id="KW-0812">Transmembrane</keyword>
<keyword evidence="1" id="KW-1133">Transmembrane helix</keyword>
<evidence type="ECO:0000313" key="3">
    <source>
        <dbReference type="EMBL" id="PZX15290.1"/>
    </source>
</evidence>
<comment type="caution">
    <text evidence="3">The sequence shown here is derived from an EMBL/GenBank/DDBJ whole genome shotgun (WGS) entry which is preliminary data.</text>
</comment>
<reference evidence="3 4" key="1">
    <citation type="submission" date="2018-06" db="EMBL/GenBank/DDBJ databases">
        <title>Genomic Encyclopedia of Archaeal and Bacterial Type Strains, Phase II (KMG-II): from individual species to whole genera.</title>
        <authorList>
            <person name="Goeker M."/>
        </authorList>
    </citation>
    <scope>NUCLEOTIDE SEQUENCE [LARGE SCALE GENOMIC DNA]</scope>
    <source>
        <strain evidence="3 4">DSM 22009</strain>
    </source>
</reference>
<evidence type="ECO:0000313" key="4">
    <source>
        <dbReference type="Proteomes" id="UP000248916"/>
    </source>
</evidence>
<sequence length="189" mass="20640">MQLEAFLSDYGLWALGIGAALEGETVTVLGGMMAHRGLFAYLPAVLAAAAGSFASDQTFFMIGRRYRDTGYVQKVRSRPAFQRALATFERHPTAFVFLSRFLYGLRTISPLAIGTTDLSTMRFALINGLAALAWGTVFVTLGYLFGQGIEALFGRVKSLEHLLLPFIAVAIVAGGVHWIVRYRRRASVG</sequence>
<accession>A0A2W7N5F0</accession>
<protein>
    <submittedName>
        <fullName evidence="3">Membrane protein DedA with SNARE-associated domain</fullName>
    </submittedName>
</protein>
<dbReference type="InterPro" id="IPR032816">
    <property type="entry name" value="VTT_dom"/>
</dbReference>
<dbReference type="AlphaFoldDB" id="A0A2W7N5F0"/>
<evidence type="ECO:0000256" key="1">
    <source>
        <dbReference type="SAM" id="Phobius"/>
    </source>
</evidence>